<dbReference type="AlphaFoldDB" id="A0A1D1YFG8"/>
<accession>A0A1D1YFG8</accession>
<protein>
    <submittedName>
        <fullName evidence="3">Protein WIR1B</fullName>
    </submittedName>
</protein>
<evidence type="ECO:0000313" key="3">
    <source>
        <dbReference type="EMBL" id="JAT53380.1"/>
    </source>
</evidence>
<evidence type="ECO:0000256" key="1">
    <source>
        <dbReference type="SAM" id="MobiDB-lite"/>
    </source>
</evidence>
<reference evidence="3" key="1">
    <citation type="submission" date="2015-07" db="EMBL/GenBank/DDBJ databases">
        <title>Transcriptome Assembly of Anthurium amnicola.</title>
        <authorList>
            <person name="Suzuki J."/>
        </authorList>
    </citation>
    <scope>NUCLEOTIDE SEQUENCE</scope>
</reference>
<gene>
    <name evidence="3" type="primary">WIR1B</name>
    <name evidence="3" type="ORF">g.20559</name>
</gene>
<organism evidence="3">
    <name type="scientific">Anthurium amnicola</name>
    <dbReference type="NCBI Taxonomy" id="1678845"/>
    <lineage>
        <taxon>Eukaryota</taxon>
        <taxon>Viridiplantae</taxon>
        <taxon>Streptophyta</taxon>
        <taxon>Embryophyta</taxon>
        <taxon>Tracheophyta</taxon>
        <taxon>Spermatophyta</taxon>
        <taxon>Magnoliopsida</taxon>
        <taxon>Liliopsida</taxon>
        <taxon>Araceae</taxon>
        <taxon>Pothoideae</taxon>
        <taxon>Potheae</taxon>
        <taxon>Anthurium</taxon>
    </lineage>
</organism>
<feature type="signal peptide" evidence="2">
    <location>
        <begin position="1"/>
        <end position="33"/>
    </location>
</feature>
<name>A0A1D1YFG8_9ARAE</name>
<feature type="non-terminal residue" evidence="3">
    <location>
        <position position="1"/>
    </location>
</feature>
<dbReference type="EMBL" id="GDJX01014556">
    <property type="protein sequence ID" value="JAT53380.1"/>
    <property type="molecule type" value="Transcribed_RNA"/>
</dbReference>
<evidence type="ECO:0000256" key="2">
    <source>
        <dbReference type="SAM" id="SignalP"/>
    </source>
</evidence>
<proteinExistence type="predicted"/>
<feature type="region of interest" description="Disordered" evidence="1">
    <location>
        <begin position="37"/>
        <end position="78"/>
    </location>
</feature>
<sequence length="104" mass="10956">RMQGTMASSKASALLPMLILLLFSLALISSAVAATATPENAQTKGKGGEHGEGIPEAGRGHFTYPALDPNRPVVRSPRGGRYLPYPPYACIHPVYGCRPPTANP</sequence>
<keyword evidence="2" id="KW-0732">Signal</keyword>
<feature type="chain" id="PRO_5008900173" evidence="2">
    <location>
        <begin position="34"/>
        <end position="104"/>
    </location>
</feature>